<feature type="domain" description="BFD-like [2Fe-2S]-binding" evidence="2">
    <location>
        <begin position="396"/>
        <end position="448"/>
    </location>
</feature>
<dbReference type="InterPro" id="IPR006076">
    <property type="entry name" value="FAD-dep_OxRdtase"/>
</dbReference>
<comment type="caution">
    <text evidence="3">The sequence shown here is derived from an EMBL/GenBank/DDBJ whole genome shotgun (WGS) entry which is preliminary data.</text>
</comment>
<reference evidence="3" key="1">
    <citation type="submission" date="2020-08" db="EMBL/GenBank/DDBJ databases">
        <title>Genome public.</title>
        <authorList>
            <person name="Liu C."/>
            <person name="Sun Q."/>
        </authorList>
    </citation>
    <scope>NUCLEOTIDE SEQUENCE</scope>
    <source>
        <strain evidence="3">NSJ-52</strain>
    </source>
</reference>
<dbReference type="InterPro" id="IPR036188">
    <property type="entry name" value="FAD/NAD-bd_sf"/>
</dbReference>
<keyword evidence="4" id="KW-1185">Reference proteome</keyword>
<dbReference type="PANTHER" id="PTHR42720">
    <property type="entry name" value="GLYCEROL-3-PHOSPHATE DEHYDROGENASE"/>
    <property type="match status" value="1"/>
</dbReference>
<dbReference type="Proteomes" id="UP000607645">
    <property type="component" value="Unassembled WGS sequence"/>
</dbReference>
<evidence type="ECO:0000259" key="2">
    <source>
        <dbReference type="Pfam" id="PF04324"/>
    </source>
</evidence>
<dbReference type="AlphaFoldDB" id="A0A8J6JKM3"/>
<dbReference type="Pfam" id="PF04324">
    <property type="entry name" value="Fer2_BFD"/>
    <property type="match status" value="1"/>
</dbReference>
<dbReference type="Pfam" id="PF01266">
    <property type="entry name" value="DAO"/>
    <property type="match status" value="1"/>
</dbReference>
<dbReference type="Gene3D" id="3.30.9.10">
    <property type="entry name" value="D-Amino Acid Oxidase, subunit A, domain 2"/>
    <property type="match status" value="1"/>
</dbReference>
<dbReference type="CDD" id="cd19946">
    <property type="entry name" value="GlpA-like_Fer2_BFD-like"/>
    <property type="match status" value="1"/>
</dbReference>
<dbReference type="EMBL" id="JACOPQ010000005">
    <property type="protein sequence ID" value="MBC5737007.1"/>
    <property type="molecule type" value="Genomic_DNA"/>
</dbReference>
<dbReference type="InterPro" id="IPR041854">
    <property type="entry name" value="BFD-like_2Fe2S-bd_dom_sf"/>
</dbReference>
<dbReference type="SUPFAM" id="SSF51905">
    <property type="entry name" value="FAD/NAD(P)-binding domain"/>
    <property type="match status" value="1"/>
</dbReference>
<dbReference type="PANTHER" id="PTHR42720:SF1">
    <property type="entry name" value="GLYCEROL 3-PHOSPHATE OXIDASE"/>
    <property type="match status" value="1"/>
</dbReference>
<accession>A0A8J6JKM3</accession>
<evidence type="ECO:0000313" key="3">
    <source>
        <dbReference type="EMBL" id="MBC5737007.1"/>
    </source>
</evidence>
<evidence type="ECO:0000313" key="4">
    <source>
        <dbReference type="Proteomes" id="UP000607645"/>
    </source>
</evidence>
<dbReference type="InterPro" id="IPR052745">
    <property type="entry name" value="G3P_Oxidase/Oxidoreductase"/>
</dbReference>
<protein>
    <submittedName>
        <fullName evidence="3">NAD(P)/FAD-dependent oxidoreductase</fullName>
    </submittedName>
</protein>
<dbReference type="Gene3D" id="3.50.50.60">
    <property type="entry name" value="FAD/NAD(P)-binding domain"/>
    <property type="match status" value="1"/>
</dbReference>
<dbReference type="SUPFAM" id="SSF54373">
    <property type="entry name" value="FAD-linked reductases, C-terminal domain"/>
    <property type="match status" value="1"/>
</dbReference>
<name>A0A8J6JKM3_9FIRM</name>
<dbReference type="Gene3D" id="1.10.10.1100">
    <property type="entry name" value="BFD-like [2Fe-2S]-binding domain"/>
    <property type="match status" value="1"/>
</dbReference>
<organism evidence="3 4">
    <name type="scientific">Lawsonibacter faecis</name>
    <dbReference type="NCBI Taxonomy" id="2763052"/>
    <lineage>
        <taxon>Bacteria</taxon>
        <taxon>Bacillati</taxon>
        <taxon>Bacillota</taxon>
        <taxon>Clostridia</taxon>
        <taxon>Eubacteriales</taxon>
        <taxon>Oscillospiraceae</taxon>
        <taxon>Lawsonibacter</taxon>
    </lineage>
</organism>
<gene>
    <name evidence="3" type="ORF">H8S62_08260</name>
</gene>
<proteinExistence type="predicted"/>
<evidence type="ECO:0000259" key="1">
    <source>
        <dbReference type="Pfam" id="PF01266"/>
    </source>
</evidence>
<feature type="domain" description="FAD dependent oxidoreductase" evidence="1">
    <location>
        <begin position="3"/>
        <end position="352"/>
    </location>
</feature>
<sequence>MYDVLIIGCGISGAAAAFELSKYRLKVAVLEKENDVSTGTTKANSAILHAGYDPEPGTLMARLNVRGSALARTLCPALDIPYRPCGSLVLGFSEADRASLQALWQRGRANGVPGLALLTGDQARALEGGLSPSVTCALHAPTAAVTSPWEYCLALAETAVRNGAEVYLDAGVDAIAKTPGGWQVSGRRGVFESRFVINAAGVFADRIHDLAAPHAYAIHPSRGQYFLLDKAEGDRVGRVIFQCPGPAGKGVLVAPTVHGNLIVGPNAEPVEREDTATTADGLRFVRETAEKSVPAIDFRQSIRNFAGVRAHADGDDFIIGEAAGASGFFDLAGICSPGLSAAPAMAEYLVELLGEKGLELEKKADFICQRRRIRFHELDNAEKAALVEQNPAYGRIVCRCETISEGEILDALHSPIPPRSVDAVKRRCGPGMGRCQGGFCGPRVVELLCRELGLSPEQIVQDRAGTQMLFEETKGGGAHV</sequence>
<dbReference type="RefSeq" id="WP_186918989.1">
    <property type="nucleotide sequence ID" value="NZ_JACOPQ010000005.1"/>
</dbReference>
<dbReference type="InterPro" id="IPR007419">
    <property type="entry name" value="BFD-like_2Fe2S-bd_dom"/>
</dbReference>